<evidence type="ECO:0000313" key="2">
    <source>
        <dbReference type="EMBL" id="KPL81936.1"/>
    </source>
</evidence>
<gene>
    <name evidence="2" type="ORF">SE18_20265</name>
</gene>
<keyword evidence="3" id="KW-1185">Reference proteome</keyword>
<keyword evidence="1" id="KW-0472">Membrane</keyword>
<dbReference type="STRING" id="70996.SE18_20265"/>
<dbReference type="Proteomes" id="UP000050277">
    <property type="component" value="Unassembled WGS sequence"/>
</dbReference>
<feature type="transmembrane region" description="Helical" evidence="1">
    <location>
        <begin position="128"/>
        <end position="148"/>
    </location>
</feature>
<evidence type="ECO:0000256" key="1">
    <source>
        <dbReference type="SAM" id="Phobius"/>
    </source>
</evidence>
<proteinExistence type="predicted"/>
<dbReference type="OrthoDB" id="9823006at2"/>
<protein>
    <submittedName>
        <fullName evidence="2">Uncharacterized protein</fullName>
    </submittedName>
</protein>
<dbReference type="RefSeq" id="WP_054536285.1">
    <property type="nucleotide sequence ID" value="NZ_LGKP01000032.1"/>
</dbReference>
<evidence type="ECO:0000313" key="3">
    <source>
        <dbReference type="Proteomes" id="UP000050277"/>
    </source>
</evidence>
<sequence>MNCPICNTPLATASQPCPICNQRTRRSIATPLFGEFPMANAYQRTEPMSEPLWEPEAEPAHEPTKAELAWLETFAPTTIRLTSDQKSLLLESSIFHLTMLIAVAWFVLRIELAETIPGFFKLVFFGWVGWYLMGYLLDLLSGVAQVAVDRLGSKSHSSRNSIYKARFERVGRLDIDWTTYRLLVKGAIYQISYSRFSKRLWTIHQAIPKQSLDAQRAPERENWSTMLYLILFVAFWYLFRSPTLNIFNPTLEAIDPTFFWALGETLAIIVLGRLLSALVGRLLHPTTK</sequence>
<comment type="caution">
    <text evidence="2">The sequence shown here is derived from an EMBL/GenBank/DDBJ whole genome shotgun (WGS) entry which is preliminary data.</text>
</comment>
<reference evidence="2 3" key="1">
    <citation type="submission" date="2015-07" db="EMBL/GenBank/DDBJ databases">
        <title>Whole genome sequence of Herpetosiphon geysericola DSM 7119.</title>
        <authorList>
            <person name="Hemp J."/>
            <person name="Ward L.M."/>
            <person name="Pace L.A."/>
            <person name="Fischer W.W."/>
        </authorList>
    </citation>
    <scope>NUCLEOTIDE SEQUENCE [LARGE SCALE GENOMIC DNA]</scope>
    <source>
        <strain evidence="2 3">DSM 7119</strain>
    </source>
</reference>
<keyword evidence="1" id="KW-0812">Transmembrane</keyword>
<feature type="transmembrane region" description="Helical" evidence="1">
    <location>
        <begin position="259"/>
        <end position="283"/>
    </location>
</feature>
<keyword evidence="1" id="KW-1133">Transmembrane helix</keyword>
<name>A0A0P6XNG8_9CHLR</name>
<feature type="transmembrane region" description="Helical" evidence="1">
    <location>
        <begin position="88"/>
        <end position="108"/>
    </location>
</feature>
<accession>A0A0P6XNG8</accession>
<feature type="transmembrane region" description="Helical" evidence="1">
    <location>
        <begin position="222"/>
        <end position="239"/>
    </location>
</feature>
<dbReference type="EMBL" id="LGKP01000032">
    <property type="protein sequence ID" value="KPL81936.1"/>
    <property type="molecule type" value="Genomic_DNA"/>
</dbReference>
<dbReference type="AlphaFoldDB" id="A0A0P6XNG8"/>
<organism evidence="2 3">
    <name type="scientific">Herpetosiphon geysericola</name>
    <dbReference type="NCBI Taxonomy" id="70996"/>
    <lineage>
        <taxon>Bacteria</taxon>
        <taxon>Bacillati</taxon>
        <taxon>Chloroflexota</taxon>
        <taxon>Chloroflexia</taxon>
        <taxon>Herpetosiphonales</taxon>
        <taxon>Herpetosiphonaceae</taxon>
        <taxon>Herpetosiphon</taxon>
    </lineage>
</organism>